<reference evidence="1" key="2">
    <citation type="submission" date="2025-08" db="UniProtKB">
        <authorList>
            <consortium name="Ensembl"/>
        </authorList>
    </citation>
    <scope>IDENTIFICATION</scope>
</reference>
<dbReference type="HOGENOM" id="CLU_2511995_0_0_1"/>
<reference evidence="1" key="3">
    <citation type="submission" date="2025-09" db="UniProtKB">
        <authorList>
            <consortium name="Ensembl"/>
        </authorList>
    </citation>
    <scope>IDENTIFICATION</scope>
</reference>
<dbReference type="Ensembl" id="ENSCSAVT00000009772.1">
    <property type="protein sequence ID" value="ENSCSAVP00000009654.1"/>
    <property type="gene ID" value="ENSCSAVG00000005666.1"/>
</dbReference>
<sequence length="85" mass="10222">MGKRGSINDLRRPLGGINLRGRCRLHGHWVWWYTSGCWNLWWWYTPCQGPILWHKGLTWARRLIHRIVQLVLCELHTRHCSGARH</sequence>
<keyword evidence="2" id="KW-1185">Reference proteome</keyword>
<dbReference type="InParanoid" id="H2YWE3"/>
<dbReference type="AlphaFoldDB" id="H2YWE3"/>
<proteinExistence type="predicted"/>
<dbReference type="Proteomes" id="UP000007875">
    <property type="component" value="Unassembled WGS sequence"/>
</dbReference>
<protein>
    <submittedName>
        <fullName evidence="1">Uncharacterized protein</fullName>
    </submittedName>
</protein>
<evidence type="ECO:0000313" key="2">
    <source>
        <dbReference type="Proteomes" id="UP000007875"/>
    </source>
</evidence>
<accession>H2YWE3</accession>
<evidence type="ECO:0000313" key="1">
    <source>
        <dbReference type="Ensembl" id="ENSCSAVP00000009654.1"/>
    </source>
</evidence>
<reference evidence="2" key="1">
    <citation type="submission" date="2003-08" db="EMBL/GenBank/DDBJ databases">
        <authorList>
            <person name="Birren B."/>
            <person name="Nusbaum C."/>
            <person name="Abebe A."/>
            <person name="Abouelleil A."/>
            <person name="Adekoya E."/>
            <person name="Ait-zahra M."/>
            <person name="Allen N."/>
            <person name="Allen T."/>
            <person name="An P."/>
            <person name="Anderson M."/>
            <person name="Anderson S."/>
            <person name="Arachchi H."/>
            <person name="Armbruster J."/>
            <person name="Bachantsang P."/>
            <person name="Baldwin J."/>
            <person name="Barry A."/>
            <person name="Bayul T."/>
            <person name="Blitshsteyn B."/>
            <person name="Bloom T."/>
            <person name="Blye J."/>
            <person name="Boguslavskiy L."/>
            <person name="Borowsky M."/>
            <person name="Boukhgalter B."/>
            <person name="Brunache A."/>
            <person name="Butler J."/>
            <person name="Calixte N."/>
            <person name="Calvo S."/>
            <person name="Camarata J."/>
            <person name="Campo K."/>
            <person name="Chang J."/>
            <person name="Cheshatsang Y."/>
            <person name="Citroen M."/>
            <person name="Collymore A."/>
            <person name="Considine T."/>
            <person name="Cook A."/>
            <person name="Cooke P."/>
            <person name="Corum B."/>
            <person name="Cuomo C."/>
            <person name="David R."/>
            <person name="Dawoe T."/>
            <person name="Degray S."/>
            <person name="Dodge S."/>
            <person name="Dooley K."/>
            <person name="Dorje P."/>
            <person name="Dorjee K."/>
            <person name="Dorris L."/>
            <person name="Duffey N."/>
            <person name="Dupes A."/>
            <person name="Elkins T."/>
            <person name="Engels R."/>
            <person name="Erickson J."/>
            <person name="Farina A."/>
            <person name="Faro S."/>
            <person name="Ferreira P."/>
            <person name="Fischer H."/>
            <person name="Fitzgerald M."/>
            <person name="Foley K."/>
            <person name="Gage D."/>
            <person name="Galagan J."/>
            <person name="Gearin G."/>
            <person name="Gnerre S."/>
            <person name="Gnirke A."/>
            <person name="Goyette A."/>
            <person name="Graham J."/>
            <person name="Grandbois E."/>
            <person name="Gyaltsen K."/>
            <person name="Hafez N."/>
            <person name="Hagopian D."/>
            <person name="Hagos B."/>
            <person name="Hall J."/>
            <person name="Hatcher B."/>
            <person name="Heller A."/>
            <person name="Higgins H."/>
            <person name="Honan T."/>
            <person name="Horn A."/>
            <person name="Houde N."/>
            <person name="Hughes L."/>
            <person name="Hulme W."/>
            <person name="Husby E."/>
            <person name="Iliev I."/>
            <person name="Jaffe D."/>
            <person name="Jones C."/>
            <person name="Kamal M."/>
            <person name="Kamat A."/>
            <person name="Kamvysselis M."/>
            <person name="Karlsson E."/>
            <person name="Kells C."/>
            <person name="Kieu A."/>
            <person name="Kisner P."/>
            <person name="Kodira C."/>
            <person name="Kulbokas E."/>
            <person name="Labutti K."/>
            <person name="Lama D."/>
            <person name="Landers T."/>
            <person name="Leger J."/>
            <person name="Levine S."/>
            <person name="Lewis D."/>
            <person name="Lewis T."/>
            <person name="Lindblad-toh K."/>
            <person name="Liu X."/>
            <person name="Lokyitsang T."/>
            <person name="Lokyitsang Y."/>
            <person name="Lucien O."/>
            <person name="Lui A."/>
            <person name="Ma L.J."/>
            <person name="Mabbitt R."/>
            <person name="Macdonald J."/>
            <person name="Maclean C."/>
            <person name="Major J."/>
            <person name="Manning J."/>
            <person name="Marabella R."/>
            <person name="Maru K."/>
            <person name="Matthews C."/>
            <person name="Mauceli E."/>
            <person name="Mccarthy M."/>
            <person name="Mcdonough S."/>
            <person name="Mcghee T."/>
            <person name="Meldrim J."/>
            <person name="Meneus L."/>
            <person name="Mesirov J."/>
            <person name="Mihalev A."/>
            <person name="Mihova T."/>
            <person name="Mikkelsen T."/>
            <person name="Mlenga V."/>
            <person name="Moru K."/>
            <person name="Mozes J."/>
            <person name="Mulrain L."/>
            <person name="Munson G."/>
            <person name="Naylor J."/>
            <person name="Newes C."/>
            <person name="Nguyen C."/>
            <person name="Nguyen N."/>
            <person name="Nguyen T."/>
            <person name="Nicol R."/>
            <person name="Nielsen C."/>
            <person name="Nizzari M."/>
            <person name="Norbu C."/>
            <person name="Norbu N."/>
            <person name="O'donnell P."/>
            <person name="Okoawo O."/>
            <person name="O'leary S."/>
            <person name="Omotosho B."/>
            <person name="O'neill K."/>
            <person name="Osman S."/>
            <person name="Parker S."/>
            <person name="Perrin D."/>
            <person name="Phunkhang P."/>
            <person name="Piqani B."/>
            <person name="Purcell S."/>
            <person name="Rachupka T."/>
            <person name="Ramasamy U."/>
            <person name="Rameau R."/>
            <person name="Ray V."/>
            <person name="Raymond C."/>
            <person name="Retta R."/>
            <person name="Richardson S."/>
            <person name="Rise C."/>
            <person name="Rodriguez J."/>
            <person name="Rogers J."/>
            <person name="Rogov P."/>
            <person name="Rutman M."/>
            <person name="Schupbach R."/>
            <person name="Seaman C."/>
            <person name="Settipalli S."/>
            <person name="Sharpe T."/>
            <person name="Sheridan J."/>
            <person name="Sherpa N."/>
            <person name="Shi J."/>
            <person name="Smirnov S."/>
            <person name="Smith C."/>
            <person name="Sougnez C."/>
            <person name="Spencer B."/>
            <person name="Stalker J."/>
            <person name="Stange-thomann N."/>
            <person name="Stavropoulos S."/>
            <person name="Stetson K."/>
            <person name="Stone C."/>
            <person name="Stone S."/>
            <person name="Stubbs M."/>
            <person name="Talamas J."/>
            <person name="Tchuinga P."/>
            <person name="Tenzing P."/>
            <person name="Tesfaye S."/>
            <person name="Theodore J."/>
            <person name="Thoulutsang Y."/>
            <person name="Topham K."/>
            <person name="Towey S."/>
            <person name="Tsamla T."/>
            <person name="Tsomo N."/>
            <person name="Vallee D."/>
            <person name="Vassiliev H."/>
            <person name="Venkataraman V."/>
            <person name="Vinson J."/>
            <person name="Vo A."/>
            <person name="Wade C."/>
            <person name="Wang S."/>
            <person name="Wangchuk T."/>
            <person name="Wangdi T."/>
            <person name="Whittaker C."/>
            <person name="Wilkinson J."/>
            <person name="Wu Y."/>
            <person name="Wyman D."/>
            <person name="Yadav S."/>
            <person name="Yang S."/>
            <person name="Yang X."/>
            <person name="Yeager S."/>
            <person name="Yee E."/>
            <person name="Young G."/>
            <person name="Zainoun J."/>
            <person name="Zembeck L."/>
            <person name="Zimmer A."/>
            <person name="Zody M."/>
            <person name="Lander E."/>
        </authorList>
    </citation>
    <scope>NUCLEOTIDE SEQUENCE [LARGE SCALE GENOMIC DNA]</scope>
</reference>
<name>H2YWE3_CIOSA</name>
<organism evidence="1 2">
    <name type="scientific">Ciona savignyi</name>
    <name type="common">Pacific transparent sea squirt</name>
    <dbReference type="NCBI Taxonomy" id="51511"/>
    <lineage>
        <taxon>Eukaryota</taxon>
        <taxon>Metazoa</taxon>
        <taxon>Chordata</taxon>
        <taxon>Tunicata</taxon>
        <taxon>Ascidiacea</taxon>
        <taxon>Phlebobranchia</taxon>
        <taxon>Cionidae</taxon>
        <taxon>Ciona</taxon>
    </lineage>
</organism>